<dbReference type="GO" id="GO:0006355">
    <property type="term" value="P:regulation of DNA-templated transcription"/>
    <property type="evidence" value="ECO:0007669"/>
    <property type="project" value="TreeGrafter"/>
</dbReference>
<dbReference type="InterPro" id="IPR007492">
    <property type="entry name" value="LytTR_DNA-bd_dom"/>
</dbReference>
<evidence type="ECO:0000256" key="2">
    <source>
        <dbReference type="PROSITE-ProRule" id="PRU00169"/>
    </source>
</evidence>
<dbReference type="SUPFAM" id="SSF52172">
    <property type="entry name" value="CheY-like"/>
    <property type="match status" value="1"/>
</dbReference>
<dbReference type="InterPro" id="IPR001789">
    <property type="entry name" value="Sig_transdc_resp-reg_receiver"/>
</dbReference>
<dbReference type="Pfam" id="PF04397">
    <property type="entry name" value="LytTR"/>
    <property type="match status" value="1"/>
</dbReference>
<dbReference type="GO" id="GO:0032993">
    <property type="term" value="C:protein-DNA complex"/>
    <property type="evidence" value="ECO:0007669"/>
    <property type="project" value="TreeGrafter"/>
</dbReference>
<dbReference type="SMART" id="SM00850">
    <property type="entry name" value="LytTR"/>
    <property type="match status" value="1"/>
</dbReference>
<keyword evidence="5" id="KW-1185">Reference proteome</keyword>
<evidence type="ECO:0000256" key="1">
    <source>
        <dbReference type="ARBA" id="ARBA00023125"/>
    </source>
</evidence>
<evidence type="ECO:0000259" key="3">
    <source>
        <dbReference type="PROSITE" id="PS50110"/>
    </source>
</evidence>
<dbReference type="Gene3D" id="2.40.50.1020">
    <property type="entry name" value="LytTr DNA-binding domain"/>
    <property type="match status" value="1"/>
</dbReference>
<keyword evidence="2" id="KW-0597">Phosphoprotein</keyword>
<dbReference type="PANTHER" id="PTHR48111">
    <property type="entry name" value="REGULATOR OF RPOS"/>
    <property type="match status" value="1"/>
</dbReference>
<dbReference type="GO" id="GO:0005829">
    <property type="term" value="C:cytosol"/>
    <property type="evidence" value="ECO:0007669"/>
    <property type="project" value="TreeGrafter"/>
</dbReference>
<feature type="domain" description="Response regulatory" evidence="3">
    <location>
        <begin position="6"/>
        <end position="121"/>
    </location>
</feature>
<dbReference type="InterPro" id="IPR039420">
    <property type="entry name" value="WalR-like"/>
</dbReference>
<organism evidence="4 5">
    <name type="scientific">Parabacteroides chartae</name>
    <dbReference type="NCBI Taxonomy" id="1037355"/>
    <lineage>
        <taxon>Bacteria</taxon>
        <taxon>Pseudomonadati</taxon>
        <taxon>Bacteroidota</taxon>
        <taxon>Bacteroidia</taxon>
        <taxon>Bacteroidales</taxon>
        <taxon>Tannerellaceae</taxon>
        <taxon>Parabacteroides</taxon>
    </lineage>
</organism>
<dbReference type="PANTHER" id="PTHR48111:SF69">
    <property type="entry name" value="RESPONSE REGULATOR RECEIVER"/>
    <property type="match status" value="1"/>
</dbReference>
<dbReference type="SMART" id="SM00448">
    <property type="entry name" value="REC"/>
    <property type="match status" value="1"/>
</dbReference>
<dbReference type="PROSITE" id="PS50110">
    <property type="entry name" value="RESPONSE_REGULATORY"/>
    <property type="match status" value="1"/>
</dbReference>
<dbReference type="GO" id="GO:0000976">
    <property type="term" value="F:transcription cis-regulatory region binding"/>
    <property type="evidence" value="ECO:0007669"/>
    <property type="project" value="TreeGrafter"/>
</dbReference>
<dbReference type="Proteomes" id="UP000190852">
    <property type="component" value="Unassembled WGS sequence"/>
</dbReference>
<evidence type="ECO:0000313" key="5">
    <source>
        <dbReference type="Proteomes" id="UP000190852"/>
    </source>
</evidence>
<dbReference type="Gene3D" id="3.40.50.2300">
    <property type="match status" value="1"/>
</dbReference>
<dbReference type="Pfam" id="PF00072">
    <property type="entry name" value="Response_reg"/>
    <property type="match status" value="1"/>
</dbReference>
<protein>
    <submittedName>
        <fullName evidence="4">Two component transcriptional regulator, LytTR family</fullName>
    </submittedName>
</protein>
<gene>
    <name evidence="4" type="ORF">SAMN05660349_00814</name>
</gene>
<dbReference type="GO" id="GO:0000156">
    <property type="term" value="F:phosphorelay response regulator activity"/>
    <property type="evidence" value="ECO:0007669"/>
    <property type="project" value="TreeGrafter"/>
</dbReference>
<accession>A0A1T5AQQ9</accession>
<sequence>MKSALNVIVVDDEEVGISRLKNSLKAFPEFSVVETARTGEEGKRCILKHRPDLLFLDIELPDMQGVDMLTMLNEYVSWPMQVIFYTSHPKYMLDAIRKSAFDYLLKPYDEEELGLVLNRVLCFFEKEDRTLNFRESISLLQPPGMVFMVSTVTGFKLMRLEEIGFFEYQKNKKSWGIMQSDGRCLLLKRTTKAETILKYSQSFVQINQYQIVNINYMSAIQGNRCCLLPPFHQRTEQLLISRTYMKALQLRFNFI</sequence>
<proteinExistence type="predicted"/>
<keyword evidence="1" id="KW-0238">DNA-binding</keyword>
<name>A0A1T5AQQ9_9BACT</name>
<dbReference type="RefSeq" id="WP_079682510.1">
    <property type="nucleotide sequence ID" value="NZ_FUYQ01000004.1"/>
</dbReference>
<feature type="modified residue" description="4-aspartylphosphate" evidence="2">
    <location>
        <position position="57"/>
    </location>
</feature>
<dbReference type="InterPro" id="IPR011006">
    <property type="entry name" value="CheY-like_superfamily"/>
</dbReference>
<reference evidence="5" key="1">
    <citation type="submission" date="2017-02" db="EMBL/GenBank/DDBJ databases">
        <authorList>
            <person name="Varghese N."/>
            <person name="Submissions S."/>
        </authorList>
    </citation>
    <scope>NUCLEOTIDE SEQUENCE [LARGE SCALE GENOMIC DNA]</scope>
    <source>
        <strain evidence="5">DSM 24967</strain>
    </source>
</reference>
<evidence type="ECO:0000313" key="4">
    <source>
        <dbReference type="EMBL" id="SKB37215.1"/>
    </source>
</evidence>
<dbReference type="EMBL" id="FUYQ01000004">
    <property type="protein sequence ID" value="SKB37215.1"/>
    <property type="molecule type" value="Genomic_DNA"/>
</dbReference>
<dbReference type="AlphaFoldDB" id="A0A1T5AQQ9"/>